<reference evidence="1 2" key="1">
    <citation type="submission" date="2023-02" db="EMBL/GenBank/DDBJ databases">
        <title>Comparative genome analysis of Eubacterium limosum species.</title>
        <authorList>
            <person name="Bak J.E."/>
        </authorList>
    </citation>
    <scope>NUCLEOTIDE SEQUENCE [LARGE SCALE GENOMIC DNA]</scope>
    <source>
        <strain evidence="1 2">KGMB01548</strain>
    </source>
</reference>
<organism evidence="1 2">
    <name type="scientific">Eubacterium limosum</name>
    <dbReference type="NCBI Taxonomy" id="1736"/>
    <lineage>
        <taxon>Bacteria</taxon>
        <taxon>Bacillati</taxon>
        <taxon>Bacillota</taxon>
        <taxon>Clostridia</taxon>
        <taxon>Eubacteriales</taxon>
        <taxon>Eubacteriaceae</taxon>
        <taxon>Eubacterium</taxon>
    </lineage>
</organism>
<accession>A0ABT5UK48</accession>
<proteinExistence type="predicted"/>
<dbReference type="RefSeq" id="WP_227206957.1">
    <property type="nucleotide sequence ID" value="NZ_JAJCLO010000006.1"/>
</dbReference>
<sequence length="97" mass="10713">MEKLIITQTDHGVDVLLNGNRVNCINELTIRYTPKQKPKVEINLDAAAEKIEGYLCTKDLERVVCPKCGRVLAYVVSGYDIACPECGERVGNGVSPY</sequence>
<name>A0ABT5UK48_EUBLI</name>
<gene>
    <name evidence="1" type="ORF">PTZ04_03345</name>
</gene>
<comment type="caution">
    <text evidence="1">The sequence shown here is derived from an EMBL/GenBank/DDBJ whole genome shotgun (WGS) entry which is preliminary data.</text>
</comment>
<keyword evidence="2" id="KW-1185">Reference proteome</keyword>
<evidence type="ECO:0000313" key="2">
    <source>
        <dbReference type="Proteomes" id="UP001215087"/>
    </source>
</evidence>
<protein>
    <submittedName>
        <fullName evidence="1">Uncharacterized protein</fullName>
    </submittedName>
</protein>
<evidence type="ECO:0000313" key="1">
    <source>
        <dbReference type="EMBL" id="MDE1469288.1"/>
    </source>
</evidence>
<dbReference type="Proteomes" id="UP001215087">
    <property type="component" value="Unassembled WGS sequence"/>
</dbReference>
<dbReference type="EMBL" id="JAQSVD010000001">
    <property type="protein sequence ID" value="MDE1469288.1"/>
    <property type="molecule type" value="Genomic_DNA"/>
</dbReference>